<proteinExistence type="predicted"/>
<dbReference type="HOGENOM" id="CLU_1631809_0_0_6"/>
<organism evidence="1 2">
    <name type="scientific">Acinetobacter modestus</name>
    <dbReference type="NCBI Taxonomy" id="1776740"/>
    <lineage>
        <taxon>Bacteria</taxon>
        <taxon>Pseudomonadati</taxon>
        <taxon>Pseudomonadota</taxon>
        <taxon>Gammaproteobacteria</taxon>
        <taxon>Moraxellales</taxon>
        <taxon>Moraxellaceae</taxon>
        <taxon>Acinetobacter</taxon>
    </lineage>
</organism>
<evidence type="ECO:0000313" key="1">
    <source>
        <dbReference type="EMBL" id="ENX02653.1"/>
    </source>
</evidence>
<dbReference type="PATRIC" id="fig|1217705.3.peg.1054"/>
<dbReference type="Proteomes" id="UP000013248">
    <property type="component" value="Unassembled WGS sequence"/>
</dbReference>
<evidence type="ECO:0000313" key="2">
    <source>
        <dbReference type="Proteomes" id="UP000013248"/>
    </source>
</evidence>
<dbReference type="AlphaFoldDB" id="N9M295"/>
<dbReference type="EMBL" id="APRP01000014">
    <property type="protein sequence ID" value="ENX02653.1"/>
    <property type="molecule type" value="Genomic_DNA"/>
</dbReference>
<dbReference type="RefSeq" id="WP_005215693.1">
    <property type="nucleotide sequence ID" value="NZ_KB850089.1"/>
</dbReference>
<name>N9M295_9GAMM</name>
<reference evidence="1 2" key="1">
    <citation type="submission" date="2013-02" db="EMBL/GenBank/DDBJ databases">
        <title>The Genome Sequence of Acinetobacter sp. ANC 3862.</title>
        <authorList>
            <consortium name="The Broad Institute Genome Sequencing Platform"/>
            <consortium name="The Broad Institute Genome Sequencing Center for Infectious Disease"/>
            <person name="Cerqueira G."/>
            <person name="Feldgarden M."/>
            <person name="Courvalin P."/>
            <person name="Perichon B."/>
            <person name="Grillot-Courvalin C."/>
            <person name="Clermont D."/>
            <person name="Rocha E."/>
            <person name="Yoon E.-J."/>
            <person name="Nemec A."/>
            <person name="Walker B."/>
            <person name="Young S.K."/>
            <person name="Zeng Q."/>
            <person name="Gargeya S."/>
            <person name="Fitzgerald M."/>
            <person name="Haas B."/>
            <person name="Abouelleil A."/>
            <person name="Alvarado L."/>
            <person name="Arachchi H.M."/>
            <person name="Berlin A.M."/>
            <person name="Chapman S.B."/>
            <person name="Dewar J."/>
            <person name="Goldberg J."/>
            <person name="Griggs A."/>
            <person name="Gujja S."/>
            <person name="Hansen M."/>
            <person name="Howarth C."/>
            <person name="Imamovic A."/>
            <person name="Larimer J."/>
            <person name="McCowan C."/>
            <person name="Murphy C."/>
            <person name="Neiman D."/>
            <person name="Pearson M."/>
            <person name="Priest M."/>
            <person name="Roberts A."/>
            <person name="Saif S."/>
            <person name="Shea T."/>
            <person name="Sisk P."/>
            <person name="Sykes S."/>
            <person name="Wortman J."/>
            <person name="Nusbaum C."/>
            <person name="Birren B."/>
        </authorList>
    </citation>
    <scope>NUCLEOTIDE SEQUENCE [LARGE SCALE GENOMIC DNA]</scope>
    <source>
        <strain evidence="1 2">ANC 3862</strain>
    </source>
</reference>
<dbReference type="STRING" id="1217705.F900_01099"/>
<accession>N9M295</accession>
<gene>
    <name evidence="1" type="ORF">F900_01099</name>
</gene>
<comment type="caution">
    <text evidence="1">The sequence shown here is derived from an EMBL/GenBank/DDBJ whole genome shotgun (WGS) entry which is preliminary data.</text>
</comment>
<protein>
    <submittedName>
        <fullName evidence="1">Uncharacterized protein</fullName>
    </submittedName>
</protein>
<sequence length="162" mass="17844">MNCLATSINTSFPDFFTSVPDAVYYLSFEVTENNVATTKTASFNSDTQRIYTYAAIFSELIRAAGYEYLGNPVDGWATIYSVFRLSVDENTLSGVDQNNENWANQSRPIDFLFIETPSEQLISVNGLTAIDLYPMLKSLDGAVPTLIHSCGYANSGSTNVED</sequence>